<proteinExistence type="predicted"/>
<protein>
    <submittedName>
        <fullName evidence="1">Uncharacterized protein</fullName>
    </submittedName>
</protein>
<reference evidence="1 2" key="1">
    <citation type="journal article" date="2019" name="Nat. Ecol. Evol.">
        <title>Megaphylogeny resolves global patterns of mushroom evolution.</title>
        <authorList>
            <person name="Varga T."/>
            <person name="Krizsan K."/>
            <person name="Foldi C."/>
            <person name="Dima B."/>
            <person name="Sanchez-Garcia M."/>
            <person name="Sanchez-Ramirez S."/>
            <person name="Szollosi G.J."/>
            <person name="Szarkandi J.G."/>
            <person name="Papp V."/>
            <person name="Albert L."/>
            <person name="Andreopoulos W."/>
            <person name="Angelini C."/>
            <person name="Antonin V."/>
            <person name="Barry K.W."/>
            <person name="Bougher N.L."/>
            <person name="Buchanan P."/>
            <person name="Buyck B."/>
            <person name="Bense V."/>
            <person name="Catcheside P."/>
            <person name="Chovatia M."/>
            <person name="Cooper J."/>
            <person name="Damon W."/>
            <person name="Desjardin D."/>
            <person name="Finy P."/>
            <person name="Geml J."/>
            <person name="Haridas S."/>
            <person name="Hughes K."/>
            <person name="Justo A."/>
            <person name="Karasinski D."/>
            <person name="Kautmanova I."/>
            <person name="Kiss B."/>
            <person name="Kocsube S."/>
            <person name="Kotiranta H."/>
            <person name="LaButti K.M."/>
            <person name="Lechner B.E."/>
            <person name="Liimatainen K."/>
            <person name="Lipzen A."/>
            <person name="Lukacs Z."/>
            <person name="Mihaltcheva S."/>
            <person name="Morgado L.N."/>
            <person name="Niskanen T."/>
            <person name="Noordeloos M.E."/>
            <person name="Ohm R.A."/>
            <person name="Ortiz-Santana B."/>
            <person name="Ovrebo C."/>
            <person name="Racz N."/>
            <person name="Riley R."/>
            <person name="Savchenko A."/>
            <person name="Shiryaev A."/>
            <person name="Soop K."/>
            <person name="Spirin V."/>
            <person name="Szebenyi C."/>
            <person name="Tomsovsky M."/>
            <person name="Tulloss R.E."/>
            <person name="Uehling J."/>
            <person name="Grigoriev I.V."/>
            <person name="Vagvolgyi C."/>
            <person name="Papp T."/>
            <person name="Martin F.M."/>
            <person name="Miettinen O."/>
            <person name="Hibbett D.S."/>
            <person name="Nagy L.G."/>
        </authorList>
    </citation>
    <scope>NUCLEOTIDE SEQUENCE [LARGE SCALE GENOMIC DNA]</scope>
    <source>
        <strain evidence="1 2">NL-1719</strain>
    </source>
</reference>
<evidence type="ECO:0000313" key="1">
    <source>
        <dbReference type="EMBL" id="TFK74715.1"/>
    </source>
</evidence>
<sequence>MPSYRQWSLFAASLVSSVVASPLSTDHDMSYQRPALGLAPLMVSEHPHGTVNNSYIIMLKPEAASHLTNHLNFLEATQLLNPLQGEESGLRHVYQGPVTGYAGFFSQETVDQIRQMPEIDFVERDQIVRTTTEVQRGAPWGLARISHKPRLTFGTFSKYEYDTVAGAGVDVYVIDTGINTKHTEFEGRASWGRTVPQNDVDEDGNGHGSHCAGTIASRKYGVAKAANVVAVKVLGSNGSGSMSDVVEGVVWAAKAAVAKAKSAAAGHKGSVANMSLGGGKSTALDRAVNAAVEAGLHFAVAAGNDNRDACAYSPAAAEQAVTVGASTLGDERAYFSNHGECVDVFAPGLNILSTYKGGPGATATLSGTSMASPHVAGLLAYLLSIYPSQTFNPAVDAIFAESAPAQSPFLASFFAVANAALPRWASALLPVIAEAVAPVPPKTLTPLQLKNALIALSSRGLLSDLPGKTPNLLVFNNATVA</sequence>
<evidence type="ECO:0000313" key="2">
    <source>
        <dbReference type="Proteomes" id="UP000308600"/>
    </source>
</evidence>
<name>A0ACD3BA51_9AGAR</name>
<dbReference type="EMBL" id="ML208267">
    <property type="protein sequence ID" value="TFK74715.1"/>
    <property type="molecule type" value="Genomic_DNA"/>
</dbReference>
<gene>
    <name evidence="1" type="ORF">BDN72DRAFT_854009</name>
</gene>
<keyword evidence="2" id="KW-1185">Reference proteome</keyword>
<organism evidence="1 2">
    <name type="scientific">Pluteus cervinus</name>
    <dbReference type="NCBI Taxonomy" id="181527"/>
    <lineage>
        <taxon>Eukaryota</taxon>
        <taxon>Fungi</taxon>
        <taxon>Dikarya</taxon>
        <taxon>Basidiomycota</taxon>
        <taxon>Agaricomycotina</taxon>
        <taxon>Agaricomycetes</taxon>
        <taxon>Agaricomycetidae</taxon>
        <taxon>Agaricales</taxon>
        <taxon>Pluteineae</taxon>
        <taxon>Pluteaceae</taxon>
        <taxon>Pluteus</taxon>
    </lineage>
</organism>
<dbReference type="Proteomes" id="UP000308600">
    <property type="component" value="Unassembled WGS sequence"/>
</dbReference>
<accession>A0ACD3BA51</accession>